<evidence type="ECO:0000313" key="1">
    <source>
        <dbReference type="EMBL" id="KAE9545781.1"/>
    </source>
</evidence>
<dbReference type="EMBL" id="VYZN01000001">
    <property type="protein sequence ID" value="KAE9545781.1"/>
    <property type="molecule type" value="Genomic_DNA"/>
</dbReference>
<accession>A0A6G0U9H2</accession>
<keyword evidence="2" id="KW-1185">Reference proteome</keyword>
<reference evidence="1 2" key="1">
    <citation type="submission" date="2019-08" db="EMBL/GenBank/DDBJ databases">
        <title>The genome of the soybean aphid Biotype 1, its phylome, world population structure and adaptation to the North American continent.</title>
        <authorList>
            <person name="Giordano R."/>
            <person name="Donthu R.K."/>
            <person name="Hernandez A.G."/>
            <person name="Wright C.L."/>
            <person name="Zimin A.V."/>
        </authorList>
    </citation>
    <scope>NUCLEOTIDE SEQUENCE [LARGE SCALE GENOMIC DNA]</scope>
    <source>
        <tissue evidence="1">Whole aphids</tissue>
    </source>
</reference>
<dbReference type="Proteomes" id="UP000475862">
    <property type="component" value="Unassembled WGS sequence"/>
</dbReference>
<dbReference type="OrthoDB" id="7474049at2759"/>
<name>A0A6G0U9H2_APHGL</name>
<proteinExistence type="predicted"/>
<evidence type="ECO:0000313" key="2">
    <source>
        <dbReference type="Proteomes" id="UP000475862"/>
    </source>
</evidence>
<gene>
    <name evidence="1" type="ORF">AGLY_001324</name>
</gene>
<protein>
    <recommendedName>
        <fullName evidence="3">Endonuclease/exonuclease/phosphatase domain-containing protein</fullName>
    </recommendedName>
</protein>
<organism evidence="1 2">
    <name type="scientific">Aphis glycines</name>
    <name type="common">Soybean aphid</name>
    <dbReference type="NCBI Taxonomy" id="307491"/>
    <lineage>
        <taxon>Eukaryota</taxon>
        <taxon>Metazoa</taxon>
        <taxon>Ecdysozoa</taxon>
        <taxon>Arthropoda</taxon>
        <taxon>Hexapoda</taxon>
        <taxon>Insecta</taxon>
        <taxon>Pterygota</taxon>
        <taxon>Neoptera</taxon>
        <taxon>Paraneoptera</taxon>
        <taxon>Hemiptera</taxon>
        <taxon>Sternorrhyncha</taxon>
        <taxon>Aphidomorpha</taxon>
        <taxon>Aphidoidea</taxon>
        <taxon>Aphididae</taxon>
        <taxon>Aphidini</taxon>
        <taxon>Aphis</taxon>
        <taxon>Aphis</taxon>
    </lineage>
</organism>
<dbReference type="AlphaFoldDB" id="A0A6G0U9H2"/>
<comment type="caution">
    <text evidence="1">The sequence shown here is derived from an EMBL/GenBank/DDBJ whole genome shotgun (WGS) entry which is preliminary data.</text>
</comment>
<evidence type="ECO:0008006" key="3">
    <source>
        <dbReference type="Google" id="ProtNLM"/>
    </source>
</evidence>
<sequence>MNSQTRTRQKHLSKNIRFLQSSLPIKNSTTTYYTNLLLNLIGENSFHCKSTQKHSKVQANTSDGYLLRNLHPSTSCEEIKSALENLNFSILLLSLSFFVDLAKDENCKTIFDITSILYTKIKVEEPLNAMISYNARTVKTAATLALIATSIHPAIDAVKITNYLRILPWKPLCQLQRMSSTQATSKITNSLIVLLWNSNGILNHINELTARLHDERIDIALISESHLTDRARINISGYTNC</sequence>